<evidence type="ECO:0000256" key="3">
    <source>
        <dbReference type="ARBA" id="ARBA00022989"/>
    </source>
</evidence>
<dbReference type="InterPro" id="IPR036259">
    <property type="entry name" value="MFS_trans_sf"/>
</dbReference>
<dbReference type="PANTHER" id="PTHR48022">
    <property type="entry name" value="PLASTIDIC GLUCOSE TRANSPORTER 4"/>
    <property type="match status" value="1"/>
</dbReference>
<name>A0A0M8MRR9_ESCWE</name>
<evidence type="ECO:0000313" key="7">
    <source>
        <dbReference type="Proteomes" id="UP000053831"/>
    </source>
</evidence>
<dbReference type="Proteomes" id="UP000053831">
    <property type="component" value="Unassembled WGS sequence"/>
</dbReference>
<evidence type="ECO:0000256" key="2">
    <source>
        <dbReference type="ARBA" id="ARBA00022692"/>
    </source>
</evidence>
<dbReference type="InterPro" id="IPR005828">
    <property type="entry name" value="MFS_sugar_transport-like"/>
</dbReference>
<feature type="transmembrane region" description="Helical" evidence="5">
    <location>
        <begin position="418"/>
        <end position="435"/>
    </location>
</feature>
<dbReference type="PANTHER" id="PTHR48022:SF51">
    <property type="entry name" value="ALPHA-GLUCOSIDE TRANSPORTER, PUTATIVE (AFU_ORTHOLOGUE AFUA_6G11920)-RELATED"/>
    <property type="match status" value="1"/>
</dbReference>
<proteinExistence type="predicted"/>
<organism evidence="6 7">
    <name type="scientific">Escovopsis weberi</name>
    <dbReference type="NCBI Taxonomy" id="150374"/>
    <lineage>
        <taxon>Eukaryota</taxon>
        <taxon>Fungi</taxon>
        <taxon>Dikarya</taxon>
        <taxon>Ascomycota</taxon>
        <taxon>Pezizomycotina</taxon>
        <taxon>Sordariomycetes</taxon>
        <taxon>Hypocreomycetidae</taxon>
        <taxon>Hypocreales</taxon>
        <taxon>Hypocreaceae</taxon>
        <taxon>Escovopsis</taxon>
    </lineage>
</organism>
<evidence type="ECO:0000313" key="6">
    <source>
        <dbReference type="EMBL" id="KOS18026.1"/>
    </source>
</evidence>
<comment type="subcellular location">
    <subcellularLocation>
        <location evidence="1">Membrane</location>
        <topology evidence="1">Multi-pass membrane protein</topology>
    </subcellularLocation>
</comment>
<gene>
    <name evidence="6" type="ORF">ESCO_002448</name>
</gene>
<reference evidence="6 7" key="1">
    <citation type="submission" date="2015-07" db="EMBL/GenBank/DDBJ databases">
        <title>The genome of the fungus Escovopsis weberi, a specialized disease agent of ant agriculture.</title>
        <authorList>
            <person name="de Man T.J."/>
            <person name="Stajich J.E."/>
            <person name="Kubicek C.P."/>
            <person name="Chenthamara K."/>
            <person name="Atanasova L."/>
            <person name="Druzhinina I.S."/>
            <person name="Birnbaum S."/>
            <person name="Barribeau S.M."/>
            <person name="Teiling C."/>
            <person name="Suen G."/>
            <person name="Currie C."/>
            <person name="Gerardo N.M."/>
        </authorList>
    </citation>
    <scope>NUCLEOTIDE SEQUENCE [LARGE SCALE GENOMIC DNA]</scope>
</reference>
<dbReference type="InterPro" id="IPR050360">
    <property type="entry name" value="MFS_Sugar_Transporters"/>
</dbReference>
<dbReference type="EMBL" id="LGSR01000022">
    <property type="protein sequence ID" value="KOS18026.1"/>
    <property type="molecule type" value="Genomic_DNA"/>
</dbReference>
<keyword evidence="4 5" id="KW-0472">Membrane</keyword>
<dbReference type="SUPFAM" id="SSF103473">
    <property type="entry name" value="MFS general substrate transporter"/>
    <property type="match status" value="1"/>
</dbReference>
<dbReference type="Gene3D" id="1.20.1250.20">
    <property type="entry name" value="MFS general substrate transporter like domains"/>
    <property type="match status" value="2"/>
</dbReference>
<accession>A0A0M8MRR9</accession>
<feature type="transmembrane region" description="Helical" evidence="5">
    <location>
        <begin position="318"/>
        <end position="341"/>
    </location>
</feature>
<sequence length="466" mass="50517">MGSKSNGKLPKGQGPDVERIETVHFKQDGILVDIRHEHELTVRQVFIRHPALVLWSFYWAMAGVGWGFDAQVNGGMLSVESFRRDFGYTFHGRPVLPASWQSAFNNPALLLGLLLATGGIFGEIFSVSPAAFVVSKLILGAGLGFYLTLGPLATSEIAPVVFRGISTAGVQFGLGAGQLLSNAVIKGFETPWYLARVGKREEAKKSLKKLYGSEIDIDAKLSTLEATIAEEEAAQSEHLSFVQCFRGTNLLRTTISTGIFVCQHFTGIIFVLGFSTYFFELAGLPTDKSFDLGVGVTACLLLGMMTSWFTVNTFGRRTIFLAGIFTLDAVLLLIGVMDVIPTDGAKWAQAALTVIYGFVYAASIGTMAFAILGEVNSPSLRAPTIALATATQAIMGIIFNTVIPYMVNPDEGNLKGKVGFIFGGLGALAGVWSYFRIPELRGRTHSEIDFMFRMKVAPRKMGDFAR</sequence>
<dbReference type="OrthoDB" id="6612291at2759"/>
<dbReference type="Pfam" id="PF00083">
    <property type="entry name" value="Sugar_tr"/>
    <property type="match status" value="1"/>
</dbReference>
<feature type="transmembrane region" description="Helical" evidence="5">
    <location>
        <begin position="290"/>
        <end position="311"/>
    </location>
</feature>
<evidence type="ECO:0000256" key="4">
    <source>
        <dbReference type="ARBA" id="ARBA00023136"/>
    </source>
</evidence>
<feature type="transmembrane region" description="Helical" evidence="5">
    <location>
        <begin position="51"/>
        <end position="68"/>
    </location>
</feature>
<feature type="transmembrane region" description="Helical" evidence="5">
    <location>
        <begin position="109"/>
        <end position="134"/>
    </location>
</feature>
<evidence type="ECO:0000256" key="1">
    <source>
        <dbReference type="ARBA" id="ARBA00004141"/>
    </source>
</evidence>
<dbReference type="GO" id="GO:0005351">
    <property type="term" value="F:carbohydrate:proton symporter activity"/>
    <property type="evidence" value="ECO:0007669"/>
    <property type="project" value="TreeGrafter"/>
</dbReference>
<evidence type="ECO:0000256" key="5">
    <source>
        <dbReference type="SAM" id="Phobius"/>
    </source>
</evidence>
<keyword evidence="7" id="KW-1185">Reference proteome</keyword>
<feature type="transmembrane region" description="Helical" evidence="5">
    <location>
        <begin position="255"/>
        <end position="278"/>
    </location>
</feature>
<dbReference type="AlphaFoldDB" id="A0A0M8MRR9"/>
<dbReference type="GO" id="GO:0016020">
    <property type="term" value="C:membrane"/>
    <property type="evidence" value="ECO:0007669"/>
    <property type="project" value="UniProtKB-SubCell"/>
</dbReference>
<feature type="transmembrane region" description="Helical" evidence="5">
    <location>
        <begin position="384"/>
        <end position="406"/>
    </location>
</feature>
<keyword evidence="3 5" id="KW-1133">Transmembrane helix</keyword>
<comment type="caution">
    <text evidence="6">The sequence shown here is derived from an EMBL/GenBank/DDBJ whole genome shotgun (WGS) entry which is preliminary data.</text>
</comment>
<protein>
    <submittedName>
        <fullName evidence="6">General alpha-glucoside permease</fullName>
    </submittedName>
</protein>
<feature type="transmembrane region" description="Helical" evidence="5">
    <location>
        <begin position="347"/>
        <end position="372"/>
    </location>
</feature>
<dbReference type="FunFam" id="1.20.1250.20:FF:000078">
    <property type="entry name" value="MFS maltose transporter, putative"/>
    <property type="match status" value="1"/>
</dbReference>
<keyword evidence="2 5" id="KW-0812">Transmembrane</keyword>